<protein>
    <submittedName>
        <fullName evidence="2">DUF6612 family protein</fullName>
    </submittedName>
</protein>
<name>A0ABW3H0Z6_9BACL</name>
<dbReference type="InterPro" id="IPR046720">
    <property type="entry name" value="DUF6612"/>
</dbReference>
<dbReference type="EMBL" id="JBHTJF010000034">
    <property type="protein sequence ID" value="MFD0944013.1"/>
    <property type="molecule type" value="Genomic_DNA"/>
</dbReference>
<keyword evidence="1" id="KW-0732">Signal</keyword>
<evidence type="ECO:0000313" key="3">
    <source>
        <dbReference type="Proteomes" id="UP001596976"/>
    </source>
</evidence>
<sequence length="271" mass="31842">MMKRMFQFLVFSSVLFIISACSSTGDQEEVFDKMLQKIDTYESMHTKIYLDQYMKENDELEERQLRTLSNIALTREPFTMHQTINVDAGKGEEAVSNEEIYITEQGMFVQSEDEWIQFPPEMHEMMIGNGNEFHTIIDLEVFQDVLKEMKIEETGKQYILRFSTTDQKKHDDLMRLIAASSVAGQFQMEEAMAFDALTVDRLRLELYVDKETYDLNMYNLDLEFDLTFEDIVLSMVQHTETEITEMNKIEPIETPQDVLDNAVDFEQEMQK</sequence>
<evidence type="ECO:0000256" key="1">
    <source>
        <dbReference type="SAM" id="SignalP"/>
    </source>
</evidence>
<proteinExistence type="predicted"/>
<dbReference type="Proteomes" id="UP001596976">
    <property type="component" value="Unassembled WGS sequence"/>
</dbReference>
<reference evidence="3" key="1">
    <citation type="journal article" date="2019" name="Int. J. Syst. Evol. Microbiol.">
        <title>The Global Catalogue of Microorganisms (GCM) 10K type strain sequencing project: providing services to taxonomists for standard genome sequencing and annotation.</title>
        <authorList>
            <consortium name="The Broad Institute Genomics Platform"/>
            <consortium name="The Broad Institute Genome Sequencing Center for Infectious Disease"/>
            <person name="Wu L."/>
            <person name="Ma J."/>
        </authorList>
    </citation>
    <scope>NUCLEOTIDE SEQUENCE [LARGE SCALE GENOMIC DNA]</scope>
    <source>
        <strain evidence="3">CCUG 63563</strain>
    </source>
</reference>
<organism evidence="2 3">
    <name type="scientific">Savagea faecisuis</name>
    <dbReference type="NCBI Taxonomy" id="1274803"/>
    <lineage>
        <taxon>Bacteria</taxon>
        <taxon>Bacillati</taxon>
        <taxon>Bacillota</taxon>
        <taxon>Bacilli</taxon>
        <taxon>Bacillales</taxon>
        <taxon>Caryophanaceae</taxon>
        <taxon>Savagea</taxon>
    </lineage>
</organism>
<keyword evidence="3" id="KW-1185">Reference proteome</keyword>
<comment type="caution">
    <text evidence="2">The sequence shown here is derived from an EMBL/GenBank/DDBJ whole genome shotgun (WGS) entry which is preliminary data.</text>
</comment>
<accession>A0ABW3H0Z6</accession>
<feature type="chain" id="PRO_5046086636" evidence="1">
    <location>
        <begin position="23"/>
        <end position="271"/>
    </location>
</feature>
<evidence type="ECO:0000313" key="2">
    <source>
        <dbReference type="EMBL" id="MFD0944013.1"/>
    </source>
</evidence>
<dbReference type="RefSeq" id="WP_381012796.1">
    <property type="nucleotide sequence ID" value="NZ_JBHTJF010000034.1"/>
</dbReference>
<gene>
    <name evidence="2" type="ORF">ACFQ0V_09685</name>
</gene>
<dbReference type="PROSITE" id="PS51257">
    <property type="entry name" value="PROKAR_LIPOPROTEIN"/>
    <property type="match status" value="1"/>
</dbReference>
<dbReference type="Pfam" id="PF20316">
    <property type="entry name" value="DUF6612"/>
    <property type="match status" value="1"/>
</dbReference>
<feature type="signal peptide" evidence="1">
    <location>
        <begin position="1"/>
        <end position="22"/>
    </location>
</feature>